<keyword evidence="1" id="KW-0812">Transmembrane</keyword>
<dbReference type="PROSITE" id="PS50234">
    <property type="entry name" value="VWFA"/>
    <property type="match status" value="1"/>
</dbReference>
<evidence type="ECO:0000313" key="3">
    <source>
        <dbReference type="EMBL" id="NIY71096.1"/>
    </source>
</evidence>
<dbReference type="Pfam" id="PF13400">
    <property type="entry name" value="Tad"/>
    <property type="match status" value="1"/>
</dbReference>
<dbReference type="Proteomes" id="UP000709466">
    <property type="component" value="Unassembled WGS sequence"/>
</dbReference>
<evidence type="ECO:0000313" key="4">
    <source>
        <dbReference type="Proteomes" id="UP000709466"/>
    </source>
</evidence>
<reference evidence="3 4" key="1">
    <citation type="submission" date="2020-03" db="EMBL/GenBank/DDBJ databases">
        <title>Bacterial isolates of synthetic phycosphere.</title>
        <authorList>
            <person name="Fu H."/>
            <person name="Moran M.A."/>
        </authorList>
    </citation>
    <scope>NUCLEOTIDE SEQUENCE [LARGE SCALE GENOMIC DNA]</scope>
    <source>
        <strain evidence="3 4">HF1</strain>
    </source>
</reference>
<feature type="transmembrane region" description="Helical" evidence="1">
    <location>
        <begin position="21"/>
        <end position="40"/>
    </location>
</feature>
<comment type="caution">
    <text evidence="3">The sequence shown here is derived from an EMBL/GenBank/DDBJ whole genome shotgun (WGS) entry which is preliminary data.</text>
</comment>
<protein>
    <recommendedName>
        <fullName evidence="2">VWFA domain-containing protein</fullName>
    </recommendedName>
</protein>
<sequence>MPLTTTKQFFNRFRRDEDGSLLIFGLVALAAMLLLSGLAIDFIRIEGRRAEAQGVLDTAVLAAADLDQTQPAATVVRDYLSKKGMLDELDGDPVIDEGLNYRTVEARLKTNVPLYFSTVANMFAVDDDDRELMQVPSLARAQERVAQVEISLVLDISGSMALNNRLPRLKSAATDFVNTVLEDGNGDLVSVSLVPYSEQVNIGPYLSYGLNRNQVHDFSYCWEFPDSQFRETYIRSDYQYQQMQHFQWNFDGRNNDRTNTVCPRYDYEWVQPWSNNRSDLINQINRLQPRAGTAIYLGMKWGTALLDPSLRWLENVFIDHGLVDSAFRNRPNNYDDEETLKFVVLMTDGENSNTQRIQSWAYDGESEYAHWNDYNFNYYLRRYVDQRYWQYYYYEKYTQSDGNRLLSDMCDAAKDAGIVVWTIGFEVDTYNGNQVMSDCASTPNHFFDVDGVSISDAFHAIATQINNLKLTR</sequence>
<dbReference type="EMBL" id="JAATOP010000001">
    <property type="protein sequence ID" value="NIY71096.1"/>
    <property type="molecule type" value="Genomic_DNA"/>
</dbReference>
<keyword evidence="1" id="KW-0472">Membrane</keyword>
<accession>A0ABX0VTC4</accession>
<keyword evidence="4" id="KW-1185">Reference proteome</keyword>
<feature type="domain" description="VWFA" evidence="2">
    <location>
        <begin position="149"/>
        <end position="465"/>
    </location>
</feature>
<dbReference type="RefSeq" id="WP_167635983.1">
    <property type="nucleotide sequence ID" value="NZ_JAATOP010000001.1"/>
</dbReference>
<gene>
    <name evidence="3" type="ORF">HCZ30_01450</name>
</gene>
<keyword evidence="1" id="KW-1133">Transmembrane helix</keyword>
<organism evidence="3 4">
    <name type="scientific">Marivivens donghaensis</name>
    <dbReference type="NCBI Taxonomy" id="1699413"/>
    <lineage>
        <taxon>Bacteria</taxon>
        <taxon>Pseudomonadati</taxon>
        <taxon>Pseudomonadota</taxon>
        <taxon>Alphaproteobacteria</taxon>
        <taxon>Rhodobacterales</taxon>
        <taxon>Paracoccaceae</taxon>
        <taxon>Marivivens group</taxon>
        <taxon>Marivivens</taxon>
    </lineage>
</organism>
<dbReference type="Gene3D" id="3.40.50.410">
    <property type="entry name" value="von Willebrand factor, type A domain"/>
    <property type="match status" value="1"/>
</dbReference>
<evidence type="ECO:0000256" key="1">
    <source>
        <dbReference type="SAM" id="Phobius"/>
    </source>
</evidence>
<name>A0ABX0VTC4_9RHOB</name>
<dbReference type="InterPro" id="IPR002035">
    <property type="entry name" value="VWF_A"/>
</dbReference>
<dbReference type="SUPFAM" id="SSF53300">
    <property type="entry name" value="vWA-like"/>
    <property type="match status" value="1"/>
</dbReference>
<evidence type="ECO:0000259" key="2">
    <source>
        <dbReference type="PROSITE" id="PS50234"/>
    </source>
</evidence>
<proteinExistence type="predicted"/>
<dbReference type="InterPro" id="IPR036465">
    <property type="entry name" value="vWFA_dom_sf"/>
</dbReference>
<dbReference type="InterPro" id="IPR028087">
    <property type="entry name" value="Tad_N"/>
</dbReference>